<dbReference type="Proteomes" id="UP000321089">
    <property type="component" value="Unassembled WGS sequence"/>
</dbReference>
<dbReference type="EMBL" id="BKBC01000009">
    <property type="protein sequence ID" value="GEQ20497.1"/>
    <property type="molecule type" value="Genomic_DNA"/>
</dbReference>
<name>A0A2S7F5F6_CLOBU</name>
<dbReference type="EMBL" id="WOFV02000001">
    <property type="protein sequence ID" value="NAS16362.1"/>
    <property type="molecule type" value="Genomic_DNA"/>
</dbReference>
<evidence type="ECO:0000313" key="3">
    <source>
        <dbReference type="EMBL" id="PPV11979.1"/>
    </source>
</evidence>
<evidence type="ECO:0008006" key="7">
    <source>
        <dbReference type="Google" id="ProtNLM"/>
    </source>
</evidence>
<evidence type="ECO:0000313" key="4">
    <source>
        <dbReference type="Proteomes" id="UP000238081"/>
    </source>
</evidence>
<comment type="caution">
    <text evidence="3">The sequence shown here is derived from an EMBL/GenBank/DDBJ whole genome shotgun (WGS) entry which is preliminary data.</text>
</comment>
<dbReference type="Proteomes" id="UP000474042">
    <property type="component" value="Unassembled WGS sequence"/>
</dbReference>
<evidence type="ECO:0000313" key="6">
    <source>
        <dbReference type="Proteomes" id="UP000474042"/>
    </source>
</evidence>
<reference evidence="2 6" key="3">
    <citation type="submission" date="2020-01" db="EMBL/GenBank/DDBJ databases">
        <title>Genome sequence of a 1,3-propanediol producer, Clostridium butyricum S3.</title>
        <authorList>
            <person name="Zhou J."/>
        </authorList>
    </citation>
    <scope>NUCLEOTIDE SEQUENCE [LARGE SCALE GENOMIC DNA]</scope>
    <source>
        <strain evidence="2 6">S3</strain>
    </source>
</reference>
<reference evidence="1 5" key="2">
    <citation type="submission" date="2019-07" db="EMBL/GenBank/DDBJ databases">
        <title>Whole genome shotgun sequence of Clostridium butyricum NBRC 3858.</title>
        <authorList>
            <person name="Hosoyama A."/>
            <person name="Uohara A."/>
            <person name="Ohji S."/>
            <person name="Ichikawa N."/>
        </authorList>
    </citation>
    <scope>NUCLEOTIDE SEQUENCE [LARGE SCALE GENOMIC DNA]</scope>
    <source>
        <strain evidence="1 5">NBRC 3858</strain>
    </source>
</reference>
<evidence type="ECO:0000313" key="1">
    <source>
        <dbReference type="EMBL" id="GEQ20497.1"/>
    </source>
</evidence>
<dbReference type="Proteomes" id="UP000238081">
    <property type="component" value="Unassembled WGS sequence"/>
</dbReference>
<reference evidence="3 4" key="1">
    <citation type="submission" date="2016-01" db="EMBL/GenBank/DDBJ databases">
        <title>Characterization of the Clostridium difficile lineages that are prevalent in Hong Kong and China.</title>
        <authorList>
            <person name="Kwok J.S.-L."/>
            <person name="Lam W.-Y."/>
            <person name="Ip M."/>
            <person name="Chan T.-F."/>
            <person name="Hawkey P.M."/>
            <person name="Tsui S.K.-W."/>
        </authorList>
    </citation>
    <scope>NUCLEOTIDE SEQUENCE [LARGE SCALE GENOMIC DNA]</scope>
    <source>
        <strain evidence="3 4">300064</strain>
    </source>
</reference>
<dbReference type="AlphaFoldDB" id="A0A2S7F5F6"/>
<evidence type="ECO:0000313" key="2">
    <source>
        <dbReference type="EMBL" id="NAS16362.1"/>
    </source>
</evidence>
<sequence>MKIKLKSKDWIVLLSVVLVVSIITNIYSACKIYSYKYNIGQESYVEIEEIRQRNEGIMDILNTSLDSGSIRNEEILKLYKNYDVIASDVIKLWEQYADYTQRSVSVFAKNIESDKVIQKDIHGKIKEYMLSTLSKEMKNEQSKLILEDRDLDCFKAMEDMSVRIYEYFNDFNGNMLNGHSGESKQKKVIRNHYWIDMLNGIYDISNDYIEVEWNIEAEDQLAADVYS</sequence>
<dbReference type="RefSeq" id="WP_027635550.1">
    <property type="nucleotide sequence ID" value="NZ_BKBC01000009.1"/>
</dbReference>
<organism evidence="3 4">
    <name type="scientific">Clostridium butyricum</name>
    <dbReference type="NCBI Taxonomy" id="1492"/>
    <lineage>
        <taxon>Bacteria</taxon>
        <taxon>Bacillati</taxon>
        <taxon>Bacillota</taxon>
        <taxon>Clostridia</taxon>
        <taxon>Eubacteriales</taxon>
        <taxon>Clostridiaceae</taxon>
        <taxon>Clostridium</taxon>
    </lineage>
</organism>
<proteinExistence type="predicted"/>
<evidence type="ECO:0000313" key="5">
    <source>
        <dbReference type="Proteomes" id="UP000321089"/>
    </source>
</evidence>
<gene>
    <name evidence="3" type="ORF">AWN73_06645</name>
    <name evidence="1" type="ORF">CBU02nite_10030</name>
    <name evidence="2" type="ORF">GND98_000385</name>
</gene>
<accession>A0A2S7F5F6</accession>
<dbReference type="EMBL" id="LRDH01000173">
    <property type="protein sequence ID" value="PPV11979.1"/>
    <property type="molecule type" value="Genomic_DNA"/>
</dbReference>
<protein>
    <recommendedName>
        <fullName evidence="7">Reticulocyte-binding protein</fullName>
    </recommendedName>
</protein>